<keyword evidence="6" id="KW-1185">Reference proteome</keyword>
<proteinExistence type="predicted"/>
<evidence type="ECO:0000256" key="3">
    <source>
        <dbReference type="SAM" id="SignalP"/>
    </source>
</evidence>
<dbReference type="Proteomes" id="UP000643701">
    <property type="component" value="Unassembled WGS sequence"/>
</dbReference>
<feature type="compositionally biased region" description="Low complexity" evidence="2">
    <location>
        <begin position="143"/>
        <end position="153"/>
    </location>
</feature>
<evidence type="ECO:0000259" key="4">
    <source>
        <dbReference type="Pfam" id="PF18962"/>
    </source>
</evidence>
<evidence type="ECO:0000256" key="2">
    <source>
        <dbReference type="SAM" id="MobiDB-lite"/>
    </source>
</evidence>
<evidence type="ECO:0000313" key="6">
    <source>
        <dbReference type="Proteomes" id="UP000643701"/>
    </source>
</evidence>
<sequence>MSKITKLSIHFSTSLLMLLVGWSSFAISAATAKSATLFNTPNQPAGFEVFDAIGEDPVGSGELFLACGPNDVADEGISYRLFYALTDEAPADPTTATEYSFGTTAGDGDGTNAFGFVITGLDPGEEYSFWLYQYDSTTTTFSTAAESSEVSGGTSDGGGGDDPDPTEIEIVQDFEDESSFSFLDFEGLAGATIEAAPEGSNGNSLKLESVDTGNPWQGASIDQVNTFLDLTNNQTIEVDVYATQAFNLLLKAEEGGPDAAASQSYTEPNTWQTLTFTMNESLDGTAIADGIYEKIVFFPNWNDQDSGFDDAQNFTVYIDNVASVPSDADGGDTGGGEIGEESVEVDANGNWLGFANVFDLPADGGEFVFASPWGLADVRTDLDTENNTLTLFPNFNTYAENPDDEFWVDQTTQEGNKTFEGVSFIESTELAGNILEFKGNVESYTLSSDYEVTAFIRVFNADFSFNKSVVLELTETGNFELLYDDVDLENDVTVQYGFTVVGPNANPADLADLGNVVVGAPTMSSNDFDSLDLQVYPNPVSNVLNIQSSTRFSTVELYSITGQLLLKQKDSQSIDMQELKTGVYLLKLTSAEGQSLTKKIIKK</sequence>
<evidence type="ECO:0000256" key="1">
    <source>
        <dbReference type="ARBA" id="ARBA00022729"/>
    </source>
</evidence>
<dbReference type="EMBL" id="JAANAS010000061">
    <property type="protein sequence ID" value="NGZ90374.1"/>
    <property type="molecule type" value="Genomic_DNA"/>
</dbReference>
<dbReference type="InterPro" id="IPR026444">
    <property type="entry name" value="Secre_tail"/>
</dbReference>
<evidence type="ECO:0000313" key="5">
    <source>
        <dbReference type="EMBL" id="NGZ90374.1"/>
    </source>
</evidence>
<gene>
    <name evidence="5" type="ORF">G7034_08910</name>
</gene>
<organism evidence="5 6">
    <name type="scientific">Psychroflexus maritimus</name>
    <dbReference type="NCBI Taxonomy" id="2714865"/>
    <lineage>
        <taxon>Bacteria</taxon>
        <taxon>Pseudomonadati</taxon>
        <taxon>Bacteroidota</taxon>
        <taxon>Flavobacteriia</taxon>
        <taxon>Flavobacteriales</taxon>
        <taxon>Flavobacteriaceae</taxon>
        <taxon>Psychroflexus</taxon>
    </lineage>
</organism>
<dbReference type="NCBIfam" id="TIGR04183">
    <property type="entry name" value="Por_Secre_tail"/>
    <property type="match status" value="1"/>
</dbReference>
<feature type="domain" description="Secretion system C-terminal sorting" evidence="4">
    <location>
        <begin position="535"/>
        <end position="601"/>
    </location>
</feature>
<accession>A0A967AL90</accession>
<feature type="signal peptide" evidence="3">
    <location>
        <begin position="1"/>
        <end position="28"/>
    </location>
</feature>
<keyword evidence="1 3" id="KW-0732">Signal</keyword>
<dbReference type="Pfam" id="PF18962">
    <property type="entry name" value="Por_Secre_tail"/>
    <property type="match status" value="1"/>
</dbReference>
<feature type="chain" id="PRO_5037270473" evidence="3">
    <location>
        <begin position="29"/>
        <end position="603"/>
    </location>
</feature>
<dbReference type="RefSeq" id="WP_166400619.1">
    <property type="nucleotide sequence ID" value="NZ_JAANAS010000061.1"/>
</dbReference>
<feature type="region of interest" description="Disordered" evidence="2">
    <location>
        <begin position="143"/>
        <end position="167"/>
    </location>
</feature>
<dbReference type="AlphaFoldDB" id="A0A967AL90"/>
<comment type="caution">
    <text evidence="5">The sequence shown here is derived from an EMBL/GenBank/DDBJ whole genome shotgun (WGS) entry which is preliminary data.</text>
</comment>
<reference evidence="5" key="1">
    <citation type="submission" date="2020-03" db="EMBL/GenBank/DDBJ databases">
        <title>Psychroflexus Maritimus sp. nov., isolate from marine sediment.</title>
        <authorList>
            <person name="Zhong Y.-L."/>
        </authorList>
    </citation>
    <scope>NUCLEOTIDE SEQUENCE</scope>
    <source>
        <strain evidence="5">C1</strain>
    </source>
</reference>
<name>A0A967AL90_9FLAO</name>
<protein>
    <submittedName>
        <fullName evidence="5">T9SS type A sorting domain-containing protein</fullName>
    </submittedName>
</protein>